<evidence type="ECO:0000256" key="3">
    <source>
        <dbReference type="ARBA" id="ARBA00022679"/>
    </source>
</evidence>
<organism evidence="12">
    <name type="scientific">Candidatus Criblamydia sequanensis CRIB-18</name>
    <dbReference type="NCBI Taxonomy" id="1437425"/>
    <lineage>
        <taxon>Bacteria</taxon>
        <taxon>Pseudomonadati</taxon>
        <taxon>Chlamydiota</taxon>
        <taxon>Chlamydiia</taxon>
        <taxon>Parachlamydiales</taxon>
        <taxon>Candidatus Criblamydiaceae</taxon>
        <taxon>Candidatus Criblamydia</taxon>
    </lineage>
</organism>
<evidence type="ECO:0000256" key="8">
    <source>
        <dbReference type="ARBA" id="ARBA00022833"/>
    </source>
</evidence>
<dbReference type="Gene3D" id="3.90.580.10">
    <property type="entry name" value="Zinc finger, CHC2-type domain"/>
    <property type="match status" value="1"/>
</dbReference>
<dbReference type="InterPro" id="IPR002694">
    <property type="entry name" value="Znf_CHC2"/>
</dbReference>
<dbReference type="Pfam" id="PF01807">
    <property type="entry name" value="Zn_ribbon_DnaG"/>
    <property type="match status" value="1"/>
</dbReference>
<evidence type="ECO:0000256" key="2">
    <source>
        <dbReference type="ARBA" id="ARBA00022515"/>
    </source>
</evidence>
<dbReference type="SUPFAM" id="SSF52540">
    <property type="entry name" value="P-loop containing nucleoside triphosphate hydrolases"/>
    <property type="match status" value="1"/>
</dbReference>
<dbReference type="InterPro" id="IPR050219">
    <property type="entry name" value="DnaG_primase"/>
</dbReference>
<keyword evidence="6" id="KW-0479">Metal-binding</keyword>
<evidence type="ECO:0000256" key="6">
    <source>
        <dbReference type="ARBA" id="ARBA00022723"/>
    </source>
</evidence>
<dbReference type="EC" id="2.7.7.-" evidence="12"/>
<sequence>MIDNLVKEKLKASIRIEEVAEHLDLHHKLNLKRVGGYLVGKCISGHESKTGQCFRLGSGWSQFHCFSCNESFDVIELVQREKGLGYVDACKYLAETFRCDLLDELHKHRPIAPETKKSYALANLYELVFEYGKTMLAKKEGKEAFQYLTEVRGYDAAKLLTTEWIYWPKDAQIREHLRSQLPPERHHEISEIKLNGAGGDLFRAALPYRDKFGKILGFAKRATIKEGVPDSDGKLYRWSYTAGLKKDDLFNIYKCKRESQLLLVEGLPDAAYLPSLGIQNIVATGQGDLSSKHLESLRIYEIESVVIIFDNDSKDSKGEIGSIEKAKKASDILEANGIKAFILPPHLLSPFKDPDEYVKANGHDAFKKLIKEKAQSRARWLPSYLAYKDDLNTDMGRYSALGRASKEYVKIEDALDKSIFKQEMEAIFNLSPNEIDDIMAKSLKEQKKIEEEDNYKKSLADAQNLISLGEIKKAEQILSQLKKEHKKDDFLLKPYTIENLKQDLSTIQEGLKTGYKSLDATIQIPQEAITIIAGRPSHGKTTALLNLFVNMVRLYPDREFYFFSYEEPKNQILLKVLNILTGEFINEANNLGNLEGYLRGGFTKNPKINEGVALLQSLTESHRLVVSDFPYFVDDLSKVIASLKERGKMGAIFIDYIQKIKFKGRSSTRQLELQKISETILETAKFNSVPIILGAQFGRGNTKQEVLRLDNLREAGDIENDAKLVLGIWNEAKEKSDSKGESLTARTVDFDLVVLKNRNGPSNQTISLVFDRPLSTLKEKK</sequence>
<evidence type="ECO:0000313" key="12">
    <source>
        <dbReference type="EMBL" id="CDR35325.1"/>
    </source>
</evidence>
<keyword evidence="12" id="KW-0614">Plasmid</keyword>
<protein>
    <submittedName>
        <fullName evidence="12">Putative DNA primase</fullName>
        <ecNumber evidence="12">2.7.7.-</ecNumber>
    </submittedName>
</protein>
<reference evidence="12" key="1">
    <citation type="submission" date="2013-12" db="EMBL/GenBank/DDBJ databases">
        <authorList>
            <person name="Li W."/>
            <person name="Chetelat R.T."/>
        </authorList>
    </citation>
    <scope>NUCLEOTIDE SEQUENCE</scope>
    <source>
        <strain evidence="12">CRIB-18</strain>
        <plasmid evidence="12">1</plasmid>
    </source>
</reference>
<dbReference type="InterPro" id="IPR006171">
    <property type="entry name" value="TOPRIM_dom"/>
</dbReference>
<keyword evidence="7" id="KW-0863">Zinc-finger</keyword>
<dbReference type="EMBL" id="LK031773">
    <property type="protein sequence ID" value="CDR35325.1"/>
    <property type="molecule type" value="Genomic_DNA"/>
</dbReference>
<dbReference type="InterPro" id="IPR007694">
    <property type="entry name" value="DNA_helicase_DnaB-like_C"/>
</dbReference>
<evidence type="ECO:0000256" key="9">
    <source>
        <dbReference type="ARBA" id="ARBA00023163"/>
    </source>
</evidence>
<dbReference type="Gene3D" id="3.40.50.300">
    <property type="entry name" value="P-loop containing nucleotide triphosphate hydrolases"/>
    <property type="match status" value="1"/>
</dbReference>
<evidence type="ECO:0000256" key="5">
    <source>
        <dbReference type="ARBA" id="ARBA00022705"/>
    </source>
</evidence>
<dbReference type="GO" id="GO:0008270">
    <property type="term" value="F:zinc ion binding"/>
    <property type="evidence" value="ECO:0007669"/>
    <property type="project" value="UniProtKB-KW"/>
</dbReference>
<feature type="domain" description="SF4 helicase" evidence="11">
    <location>
        <begin position="504"/>
        <end position="781"/>
    </location>
</feature>
<accession>A0A090E4C5</accession>
<name>A0A090E4C5_9BACT</name>
<keyword evidence="4 12" id="KW-0548">Nucleotidyltransferase</keyword>
<dbReference type="SUPFAM" id="SSF57783">
    <property type="entry name" value="Zinc beta-ribbon"/>
    <property type="match status" value="1"/>
</dbReference>
<dbReference type="InterPro" id="IPR036977">
    <property type="entry name" value="DNA_primase_Znf_CHC2"/>
</dbReference>
<dbReference type="AlphaFoldDB" id="A0A090E4C5"/>
<dbReference type="GO" id="GO:0006269">
    <property type="term" value="P:DNA replication, synthesis of primer"/>
    <property type="evidence" value="ECO:0007669"/>
    <property type="project" value="UniProtKB-KW"/>
</dbReference>
<reference evidence="12" key="2">
    <citation type="submission" date="2014-09" db="EMBL/GenBank/DDBJ databases">
        <title>Criblamydia sequanensis harbors a mega-plasmid encoding arsenite resistance.</title>
        <authorList>
            <person name="Bertelli C."/>
            <person name="Goesmann A."/>
            <person name="Greub G."/>
        </authorList>
    </citation>
    <scope>NUCLEOTIDE SEQUENCE [LARGE SCALE GENOMIC DNA]</scope>
    <source>
        <strain evidence="12">CRIB-18</strain>
        <plasmid evidence="12">1</plasmid>
    </source>
</reference>
<keyword evidence="5" id="KW-0235">DNA replication</keyword>
<gene>
    <name evidence="12" type="ORF">CSEC_p0054</name>
</gene>
<dbReference type="GO" id="GO:0005737">
    <property type="term" value="C:cytoplasm"/>
    <property type="evidence" value="ECO:0007669"/>
    <property type="project" value="TreeGrafter"/>
</dbReference>
<geneLocation type="plasmid" evidence="12">
    <name>1</name>
</geneLocation>
<evidence type="ECO:0000256" key="4">
    <source>
        <dbReference type="ARBA" id="ARBA00022695"/>
    </source>
</evidence>
<dbReference type="PANTHER" id="PTHR30313:SF2">
    <property type="entry name" value="DNA PRIMASE"/>
    <property type="match status" value="1"/>
</dbReference>
<dbReference type="Gene3D" id="3.40.1360.10">
    <property type="match status" value="1"/>
</dbReference>
<evidence type="ECO:0000256" key="7">
    <source>
        <dbReference type="ARBA" id="ARBA00022771"/>
    </source>
</evidence>
<keyword evidence="3 12" id="KW-0808">Transferase</keyword>
<keyword evidence="1" id="KW-0240">DNA-directed RNA polymerase</keyword>
<evidence type="ECO:0000259" key="10">
    <source>
        <dbReference type="PROSITE" id="PS50880"/>
    </source>
</evidence>
<keyword evidence="2" id="KW-0639">Primosome</keyword>
<dbReference type="RefSeq" id="WP_176454845.1">
    <property type="nucleotide sequence ID" value="NZ_LK031773.1"/>
</dbReference>
<dbReference type="InterPro" id="IPR027417">
    <property type="entry name" value="P-loop_NTPase"/>
</dbReference>
<evidence type="ECO:0000256" key="1">
    <source>
        <dbReference type="ARBA" id="ARBA00022478"/>
    </source>
</evidence>
<dbReference type="SUPFAM" id="SSF56731">
    <property type="entry name" value="DNA primase core"/>
    <property type="match status" value="1"/>
</dbReference>
<evidence type="ECO:0000259" key="11">
    <source>
        <dbReference type="PROSITE" id="PS51199"/>
    </source>
</evidence>
<dbReference type="SMART" id="SM00400">
    <property type="entry name" value="ZnF_CHCC"/>
    <property type="match status" value="1"/>
</dbReference>
<dbReference type="GO" id="GO:0003678">
    <property type="term" value="F:DNA helicase activity"/>
    <property type="evidence" value="ECO:0007669"/>
    <property type="project" value="InterPro"/>
</dbReference>
<dbReference type="GO" id="GO:0003677">
    <property type="term" value="F:DNA binding"/>
    <property type="evidence" value="ECO:0007669"/>
    <property type="project" value="InterPro"/>
</dbReference>
<dbReference type="GO" id="GO:0000428">
    <property type="term" value="C:DNA-directed RNA polymerase complex"/>
    <property type="evidence" value="ECO:0007669"/>
    <property type="project" value="UniProtKB-KW"/>
</dbReference>
<dbReference type="GO" id="GO:1990077">
    <property type="term" value="C:primosome complex"/>
    <property type="evidence" value="ECO:0007669"/>
    <property type="project" value="UniProtKB-KW"/>
</dbReference>
<keyword evidence="8" id="KW-0862">Zinc</keyword>
<dbReference type="PANTHER" id="PTHR30313">
    <property type="entry name" value="DNA PRIMASE"/>
    <property type="match status" value="1"/>
</dbReference>
<dbReference type="GO" id="GO:0005524">
    <property type="term" value="F:ATP binding"/>
    <property type="evidence" value="ECO:0007669"/>
    <property type="project" value="InterPro"/>
</dbReference>
<dbReference type="PROSITE" id="PS51199">
    <property type="entry name" value="SF4_HELICASE"/>
    <property type="match status" value="1"/>
</dbReference>
<dbReference type="GO" id="GO:0003899">
    <property type="term" value="F:DNA-directed RNA polymerase activity"/>
    <property type="evidence" value="ECO:0007669"/>
    <property type="project" value="InterPro"/>
</dbReference>
<proteinExistence type="predicted"/>
<dbReference type="Pfam" id="PF03796">
    <property type="entry name" value="DnaB_C"/>
    <property type="match status" value="1"/>
</dbReference>
<dbReference type="PROSITE" id="PS50880">
    <property type="entry name" value="TOPRIM"/>
    <property type="match status" value="1"/>
</dbReference>
<keyword evidence="9" id="KW-0804">Transcription</keyword>
<feature type="domain" description="Toprim" evidence="10">
    <location>
        <begin position="259"/>
        <end position="348"/>
    </location>
</feature>